<dbReference type="AlphaFoldDB" id="A0A2N3WVU8"/>
<dbReference type="GO" id="GO:0008270">
    <property type="term" value="F:zinc ion binding"/>
    <property type="evidence" value="ECO:0007669"/>
    <property type="project" value="InterPro"/>
</dbReference>
<dbReference type="Pfam" id="PF00107">
    <property type="entry name" value="ADH_zinc_N"/>
    <property type="match status" value="1"/>
</dbReference>
<dbReference type="InterPro" id="IPR013149">
    <property type="entry name" value="ADH-like_C"/>
</dbReference>
<dbReference type="Gene3D" id="3.90.180.10">
    <property type="entry name" value="Medium-chain alcohol dehydrogenases, catalytic domain"/>
    <property type="match status" value="1"/>
</dbReference>
<dbReference type="GO" id="GO:0016491">
    <property type="term" value="F:oxidoreductase activity"/>
    <property type="evidence" value="ECO:0007669"/>
    <property type="project" value="InterPro"/>
</dbReference>
<dbReference type="SUPFAM" id="SSF51735">
    <property type="entry name" value="NAD(P)-binding Rossmann-fold domains"/>
    <property type="match status" value="1"/>
</dbReference>
<dbReference type="InterPro" id="IPR036291">
    <property type="entry name" value="NAD(P)-bd_dom_sf"/>
</dbReference>
<dbReference type="RefSeq" id="WP_143271498.1">
    <property type="nucleotide sequence ID" value="NZ_PJMY01000003.1"/>
</dbReference>
<dbReference type="OrthoDB" id="3727682at2"/>
<dbReference type="PROSITE" id="PS01162">
    <property type="entry name" value="QOR_ZETA_CRYSTAL"/>
    <property type="match status" value="1"/>
</dbReference>
<evidence type="ECO:0000313" key="2">
    <source>
        <dbReference type="EMBL" id="PKV97996.1"/>
    </source>
</evidence>
<feature type="domain" description="Alcohol dehydrogenase-like C-terminal" evidence="1">
    <location>
        <begin position="18"/>
        <end position="102"/>
    </location>
</feature>
<dbReference type="PANTHER" id="PTHR43677">
    <property type="entry name" value="SHORT-CHAIN DEHYDROGENASE/REDUCTASE"/>
    <property type="match status" value="1"/>
</dbReference>
<dbReference type="Gene3D" id="3.40.50.720">
    <property type="entry name" value="NAD(P)-binding Rossmann-like Domain"/>
    <property type="match status" value="1"/>
</dbReference>
<evidence type="ECO:0000259" key="1">
    <source>
        <dbReference type="Pfam" id="PF00107"/>
    </source>
</evidence>
<proteinExistence type="predicted"/>
<name>A0A2N3WVU8_9PSEU</name>
<protein>
    <submittedName>
        <fullName evidence="2">Zinc-binding dehydrogenase</fullName>
    </submittedName>
</protein>
<dbReference type="EMBL" id="PJMY01000003">
    <property type="protein sequence ID" value="PKV97996.1"/>
    <property type="molecule type" value="Genomic_DNA"/>
</dbReference>
<accession>A0A2N3WVU8</accession>
<sequence length="165" mass="16349">VINPGPGDTVLVGGAGGGVGVFAVQLARLAGARVIGTGSASSADALRALGAEPVTYGDGLVDRVRALAPEGVTAAMDLHGEDTALAARELGVPDERITTIAAQIDGITPANGANAAPGAIEEIAGLVAAGKLRVPIAATFPVEKIRDAVELQAGRHVHGKVVIEL</sequence>
<feature type="non-terminal residue" evidence="2">
    <location>
        <position position="1"/>
    </location>
</feature>
<gene>
    <name evidence="2" type="ORF">ATK30_9001</name>
</gene>
<organism evidence="2 3">
    <name type="scientific">Amycolatopsis echigonensis</name>
    <dbReference type="NCBI Taxonomy" id="2576905"/>
    <lineage>
        <taxon>Bacteria</taxon>
        <taxon>Bacillati</taxon>
        <taxon>Actinomycetota</taxon>
        <taxon>Actinomycetes</taxon>
        <taxon>Pseudonocardiales</taxon>
        <taxon>Pseudonocardiaceae</taxon>
        <taxon>Amycolatopsis</taxon>
    </lineage>
</organism>
<dbReference type="PANTHER" id="PTHR43677:SF4">
    <property type="entry name" value="QUINONE OXIDOREDUCTASE-LIKE PROTEIN 2"/>
    <property type="match status" value="1"/>
</dbReference>
<reference evidence="2 3" key="1">
    <citation type="submission" date="2017-12" db="EMBL/GenBank/DDBJ databases">
        <title>Sequencing the genomes of 1000 Actinobacteria strains.</title>
        <authorList>
            <person name="Klenk H.-P."/>
        </authorList>
    </citation>
    <scope>NUCLEOTIDE SEQUENCE [LARGE SCALE GENOMIC DNA]</scope>
    <source>
        <strain evidence="2 3">DSM 45165</strain>
    </source>
</reference>
<dbReference type="InterPro" id="IPR002364">
    <property type="entry name" value="Quin_OxRdtase/zeta-crystal_CS"/>
</dbReference>
<dbReference type="InterPro" id="IPR051397">
    <property type="entry name" value="Zn-ADH-like_protein"/>
</dbReference>
<comment type="caution">
    <text evidence="2">The sequence shown here is derived from an EMBL/GenBank/DDBJ whole genome shotgun (WGS) entry which is preliminary data.</text>
</comment>
<dbReference type="Proteomes" id="UP000233750">
    <property type="component" value="Unassembled WGS sequence"/>
</dbReference>
<keyword evidence="3" id="KW-1185">Reference proteome</keyword>
<evidence type="ECO:0000313" key="3">
    <source>
        <dbReference type="Proteomes" id="UP000233750"/>
    </source>
</evidence>